<sequence length="226" mass="25123">MEEGKVFYLNLSKYKIAISNVVVIQWVIILITLLVCIMVTRKLKKIPGKRQTVVEMFVEGIKNVVKNIMGEGAIVFAPYVGTLVIFLLLMNLAGLVGIEPPTKDFSVTCGVAAISFVVIQAYAIKKQGLIGYFKGYANPIWVLFPINIMERIMLPVSLSLRLFGNITAAVVIMDLVYKGLSHLPFGIAQLGLPIPLHFYFDVFDGGLQMIIFTMLTMINIKIIAEH</sequence>
<proteinExistence type="inferred from homology"/>
<evidence type="ECO:0000256" key="6">
    <source>
        <dbReference type="ARBA" id="ARBA00022781"/>
    </source>
</evidence>
<evidence type="ECO:0000256" key="9">
    <source>
        <dbReference type="ARBA" id="ARBA00023136"/>
    </source>
</evidence>
<dbReference type="HAMAP" id="MF_01393">
    <property type="entry name" value="ATP_synth_a_bact"/>
    <property type="match status" value="1"/>
</dbReference>
<protein>
    <recommendedName>
        <fullName evidence="11">ATP synthase subunit a</fullName>
    </recommendedName>
    <alternativeName>
        <fullName evidence="11">ATP synthase F0 sector subunit a</fullName>
    </alternativeName>
    <alternativeName>
        <fullName evidence="11">F-ATPase subunit 6</fullName>
    </alternativeName>
</protein>
<comment type="subcellular location">
    <subcellularLocation>
        <location evidence="11">Cell membrane</location>
        <topology evidence="11">Multi-pass membrane protein</topology>
    </subcellularLocation>
    <subcellularLocation>
        <location evidence="1">Membrane</location>
        <topology evidence="1">Multi-pass membrane protein</topology>
    </subcellularLocation>
</comment>
<keyword evidence="5 11" id="KW-0812">Transmembrane</keyword>
<evidence type="ECO:0000256" key="10">
    <source>
        <dbReference type="ARBA" id="ARBA00023310"/>
    </source>
</evidence>
<dbReference type="NCBIfam" id="NF004484">
    <property type="entry name" value="PRK05815.3-2"/>
    <property type="match status" value="1"/>
</dbReference>
<dbReference type="Proteomes" id="UP000030014">
    <property type="component" value="Unassembled WGS sequence"/>
</dbReference>
<dbReference type="Pfam" id="PF00119">
    <property type="entry name" value="ATP-synt_A"/>
    <property type="match status" value="1"/>
</dbReference>
<keyword evidence="8 11" id="KW-0406">Ion transport</keyword>
<dbReference type="GO" id="GO:0045259">
    <property type="term" value="C:proton-transporting ATP synthase complex"/>
    <property type="evidence" value="ECO:0007669"/>
    <property type="project" value="UniProtKB-KW"/>
</dbReference>
<dbReference type="GO" id="GO:0005886">
    <property type="term" value="C:plasma membrane"/>
    <property type="evidence" value="ECO:0007669"/>
    <property type="project" value="UniProtKB-SubCell"/>
</dbReference>
<dbReference type="InterPro" id="IPR000568">
    <property type="entry name" value="ATP_synth_F0_asu"/>
</dbReference>
<evidence type="ECO:0000256" key="8">
    <source>
        <dbReference type="ARBA" id="ARBA00023065"/>
    </source>
</evidence>
<feature type="transmembrane region" description="Helical" evidence="11">
    <location>
        <begin position="16"/>
        <end position="40"/>
    </location>
</feature>
<feature type="transmembrane region" description="Helical" evidence="11">
    <location>
        <begin position="158"/>
        <end position="177"/>
    </location>
</feature>
<accession>A0A0A0IIJ0</accession>
<organism evidence="12 13">
    <name type="scientific">Clostridium botulinum C/D str. DC5</name>
    <dbReference type="NCBI Taxonomy" id="1443128"/>
    <lineage>
        <taxon>Bacteria</taxon>
        <taxon>Bacillati</taxon>
        <taxon>Bacillota</taxon>
        <taxon>Clostridia</taxon>
        <taxon>Eubacteriales</taxon>
        <taxon>Clostridiaceae</taxon>
        <taxon>Clostridium</taxon>
    </lineage>
</organism>
<name>A0A0A0IIJ0_CLOBO</name>
<comment type="caution">
    <text evidence="12">The sequence shown here is derived from an EMBL/GenBank/DDBJ whole genome shotgun (WGS) entry which is preliminary data.</text>
</comment>
<keyword evidence="3 11" id="KW-0813">Transport</keyword>
<keyword evidence="4 11" id="KW-0138">CF(0)</keyword>
<dbReference type="InterPro" id="IPR045082">
    <property type="entry name" value="ATP_syn_F0_a_bact/chloroplast"/>
</dbReference>
<keyword evidence="9 11" id="KW-0472">Membrane</keyword>
<dbReference type="SUPFAM" id="SSF81336">
    <property type="entry name" value="F1F0 ATP synthase subunit A"/>
    <property type="match status" value="1"/>
</dbReference>
<evidence type="ECO:0000313" key="13">
    <source>
        <dbReference type="Proteomes" id="UP000030014"/>
    </source>
</evidence>
<dbReference type="RefSeq" id="WP_039258174.1">
    <property type="nucleotide sequence ID" value="NZ_JDRY01000034.1"/>
</dbReference>
<dbReference type="PROSITE" id="PS00449">
    <property type="entry name" value="ATPASE_A"/>
    <property type="match status" value="1"/>
</dbReference>
<evidence type="ECO:0000313" key="12">
    <source>
        <dbReference type="EMBL" id="KGM99400.1"/>
    </source>
</evidence>
<gene>
    <name evidence="11" type="primary">atpB</name>
    <name evidence="12" type="ORF">Z955_07515</name>
</gene>
<evidence type="ECO:0000256" key="11">
    <source>
        <dbReference type="HAMAP-Rule" id="MF_01393"/>
    </source>
</evidence>
<dbReference type="InterPro" id="IPR035908">
    <property type="entry name" value="F0_ATP_A_sf"/>
</dbReference>
<dbReference type="AlphaFoldDB" id="A0A0A0IIJ0"/>
<feature type="transmembrane region" description="Helical" evidence="11">
    <location>
        <begin position="197"/>
        <end position="220"/>
    </location>
</feature>
<dbReference type="PANTHER" id="PTHR42823">
    <property type="entry name" value="ATP SYNTHASE SUBUNIT A, CHLOROPLASTIC"/>
    <property type="match status" value="1"/>
</dbReference>
<keyword evidence="7 11" id="KW-1133">Transmembrane helix</keyword>
<dbReference type="GO" id="GO:0046933">
    <property type="term" value="F:proton-transporting ATP synthase activity, rotational mechanism"/>
    <property type="evidence" value="ECO:0007669"/>
    <property type="project" value="UniProtKB-UniRule"/>
</dbReference>
<dbReference type="Gene3D" id="1.20.120.220">
    <property type="entry name" value="ATP synthase, F0 complex, subunit A"/>
    <property type="match status" value="1"/>
</dbReference>
<dbReference type="CDD" id="cd00310">
    <property type="entry name" value="ATP-synt_Fo_a_6"/>
    <property type="match status" value="1"/>
</dbReference>
<evidence type="ECO:0000256" key="3">
    <source>
        <dbReference type="ARBA" id="ARBA00022448"/>
    </source>
</evidence>
<keyword evidence="11" id="KW-1003">Cell membrane</keyword>
<evidence type="ECO:0000256" key="4">
    <source>
        <dbReference type="ARBA" id="ARBA00022547"/>
    </source>
</evidence>
<evidence type="ECO:0000256" key="5">
    <source>
        <dbReference type="ARBA" id="ARBA00022692"/>
    </source>
</evidence>
<evidence type="ECO:0000256" key="7">
    <source>
        <dbReference type="ARBA" id="ARBA00022989"/>
    </source>
</evidence>
<reference evidence="12 13" key="1">
    <citation type="submission" date="2014-01" db="EMBL/GenBank/DDBJ databases">
        <title>Plasmidome dynamics in the species complex Clostridium novyi sensu lato converts strains of independent lineages into distinctly different pathogens.</title>
        <authorList>
            <person name="Skarin H."/>
            <person name="Segerman B."/>
        </authorList>
    </citation>
    <scope>NUCLEOTIDE SEQUENCE [LARGE SCALE GENOMIC DNA]</scope>
    <source>
        <strain evidence="12 13">DC5</strain>
    </source>
</reference>
<dbReference type="EMBL" id="JDRY01000034">
    <property type="protein sequence ID" value="KGM99400.1"/>
    <property type="molecule type" value="Genomic_DNA"/>
</dbReference>
<comment type="function">
    <text evidence="11">Key component of the proton channel; it plays a direct role in the translocation of protons across the membrane.</text>
</comment>
<keyword evidence="6 11" id="KW-0375">Hydrogen ion transport</keyword>
<dbReference type="GO" id="GO:0042777">
    <property type="term" value="P:proton motive force-driven plasma membrane ATP synthesis"/>
    <property type="evidence" value="ECO:0007669"/>
    <property type="project" value="TreeGrafter"/>
</dbReference>
<evidence type="ECO:0000256" key="1">
    <source>
        <dbReference type="ARBA" id="ARBA00004141"/>
    </source>
</evidence>
<dbReference type="PANTHER" id="PTHR42823:SF3">
    <property type="entry name" value="ATP SYNTHASE SUBUNIT A, CHLOROPLASTIC"/>
    <property type="match status" value="1"/>
</dbReference>
<comment type="similarity">
    <text evidence="2 11">Belongs to the ATPase A chain family.</text>
</comment>
<dbReference type="PRINTS" id="PR00123">
    <property type="entry name" value="ATPASEA"/>
</dbReference>
<feature type="transmembrane region" description="Helical" evidence="11">
    <location>
        <begin position="72"/>
        <end position="93"/>
    </location>
</feature>
<feature type="transmembrane region" description="Helical" evidence="11">
    <location>
        <begin position="105"/>
        <end position="124"/>
    </location>
</feature>
<evidence type="ECO:0000256" key="2">
    <source>
        <dbReference type="ARBA" id="ARBA00006810"/>
    </source>
</evidence>
<dbReference type="InterPro" id="IPR023011">
    <property type="entry name" value="ATP_synth_F0_asu_AS"/>
</dbReference>
<keyword evidence="10 11" id="KW-0066">ATP synthesis</keyword>